<evidence type="ECO:0000256" key="2">
    <source>
        <dbReference type="ARBA" id="ARBA00022448"/>
    </source>
</evidence>
<evidence type="ECO:0000256" key="3">
    <source>
        <dbReference type="ARBA" id="ARBA00022475"/>
    </source>
</evidence>
<dbReference type="RefSeq" id="WP_019380594.1">
    <property type="nucleotide sequence ID" value="NZ_CP015506.1"/>
</dbReference>
<reference evidence="11 12" key="1">
    <citation type="submission" date="2016-04" db="EMBL/GenBank/DDBJ databases">
        <title>Complete genome sequence of Bacillus oceanisediminis strain 2691.</title>
        <authorList>
            <person name="Jeong H."/>
            <person name="Kim H.J."/>
            <person name="Lee D.-W."/>
        </authorList>
    </citation>
    <scope>NUCLEOTIDE SEQUENCE [LARGE SCALE GENOMIC DNA]</scope>
    <source>
        <strain evidence="11 12">2691</strain>
    </source>
</reference>
<dbReference type="STRING" id="1196031.A361_26090"/>
<evidence type="ECO:0000256" key="6">
    <source>
        <dbReference type="ARBA" id="ARBA00022989"/>
    </source>
</evidence>
<evidence type="ECO:0000256" key="9">
    <source>
        <dbReference type="SAM" id="Phobius"/>
    </source>
</evidence>
<feature type="transmembrane region" description="Helical" evidence="9">
    <location>
        <begin position="45"/>
        <end position="63"/>
    </location>
</feature>
<gene>
    <name evidence="11" type="ORF">A361_26090</name>
</gene>
<keyword evidence="4" id="KW-0997">Cell inner membrane</keyword>
<accession>A0A160MGV2</accession>
<keyword evidence="6 9" id="KW-1133">Transmembrane helix</keyword>
<evidence type="ECO:0000313" key="12">
    <source>
        <dbReference type="Proteomes" id="UP000077856"/>
    </source>
</evidence>
<dbReference type="PANTHER" id="PTHR35011">
    <property type="entry name" value="2,3-DIKETO-L-GULONATE TRAP TRANSPORTER SMALL PERMEASE PROTEIN YIAM"/>
    <property type="match status" value="1"/>
</dbReference>
<evidence type="ECO:0000256" key="8">
    <source>
        <dbReference type="ARBA" id="ARBA00038436"/>
    </source>
</evidence>
<dbReference type="eggNOG" id="COG3090">
    <property type="taxonomic scope" value="Bacteria"/>
</dbReference>
<dbReference type="PANTHER" id="PTHR35011:SF2">
    <property type="entry name" value="2,3-DIKETO-L-GULONATE TRAP TRANSPORTER SMALL PERMEASE PROTEIN YIAM"/>
    <property type="match status" value="1"/>
</dbReference>
<evidence type="ECO:0000256" key="7">
    <source>
        <dbReference type="ARBA" id="ARBA00023136"/>
    </source>
</evidence>
<dbReference type="Proteomes" id="UP000077856">
    <property type="component" value="Chromosome"/>
</dbReference>
<dbReference type="InterPro" id="IPR007387">
    <property type="entry name" value="TRAP_DctQ"/>
</dbReference>
<name>A0A160MGV2_9BACI</name>
<dbReference type="Pfam" id="PF04290">
    <property type="entry name" value="DctQ"/>
    <property type="match status" value="1"/>
</dbReference>
<dbReference type="InterPro" id="IPR055348">
    <property type="entry name" value="DctQ"/>
</dbReference>
<dbReference type="AlphaFoldDB" id="A0A160MGV2"/>
<dbReference type="KEGG" id="bon:A361_26090"/>
<feature type="transmembrane region" description="Helical" evidence="9">
    <location>
        <begin position="84"/>
        <end position="101"/>
    </location>
</feature>
<evidence type="ECO:0000313" key="11">
    <source>
        <dbReference type="EMBL" id="AND42480.1"/>
    </source>
</evidence>
<feature type="transmembrane region" description="Helical" evidence="9">
    <location>
        <begin position="121"/>
        <end position="143"/>
    </location>
</feature>
<keyword evidence="2" id="KW-0813">Transport</keyword>
<dbReference type="GO" id="GO:0015740">
    <property type="term" value="P:C4-dicarboxylate transport"/>
    <property type="evidence" value="ECO:0007669"/>
    <property type="project" value="TreeGrafter"/>
</dbReference>
<keyword evidence="5 9" id="KW-0812">Transmembrane</keyword>
<dbReference type="GO" id="GO:0005886">
    <property type="term" value="C:plasma membrane"/>
    <property type="evidence" value="ECO:0007669"/>
    <property type="project" value="UniProtKB-SubCell"/>
</dbReference>
<evidence type="ECO:0000259" key="10">
    <source>
        <dbReference type="Pfam" id="PF04290"/>
    </source>
</evidence>
<evidence type="ECO:0000256" key="1">
    <source>
        <dbReference type="ARBA" id="ARBA00004429"/>
    </source>
</evidence>
<evidence type="ECO:0000256" key="5">
    <source>
        <dbReference type="ARBA" id="ARBA00022692"/>
    </source>
</evidence>
<evidence type="ECO:0000256" key="4">
    <source>
        <dbReference type="ARBA" id="ARBA00022519"/>
    </source>
</evidence>
<feature type="domain" description="Tripartite ATP-independent periplasmic transporters DctQ component" evidence="10">
    <location>
        <begin position="23"/>
        <end position="150"/>
    </location>
</feature>
<protein>
    <submittedName>
        <fullName evidence="11">C4-dicarboxylate ABC transporter permease</fullName>
    </submittedName>
</protein>
<comment type="similarity">
    <text evidence="8">Belongs to the TRAP transporter small permease family.</text>
</comment>
<dbReference type="GO" id="GO:0022857">
    <property type="term" value="F:transmembrane transporter activity"/>
    <property type="evidence" value="ECO:0007669"/>
    <property type="project" value="TreeGrafter"/>
</dbReference>
<dbReference type="EMBL" id="CP015506">
    <property type="protein sequence ID" value="AND42480.1"/>
    <property type="molecule type" value="Genomic_DNA"/>
</dbReference>
<keyword evidence="3" id="KW-1003">Cell membrane</keyword>
<feature type="transmembrane region" description="Helical" evidence="9">
    <location>
        <begin position="12"/>
        <end position="33"/>
    </location>
</feature>
<sequence>MKIRIWLDRILAFLTVISFSGVIIVVTIQIMSRYLPYTAIWTEELTRYLFIYSICFGAPLALLRGEFINVDLILTKMSHAFRRYYEIGIYLLIILLSGVLVKEGWFFTQLGENQTSATMPFQMSVIHAAIFIMSAFLLLYSIVKIIRLIRNEEDFNSQMGGGEL</sequence>
<keyword evidence="7 9" id="KW-0472">Membrane</keyword>
<organism evidence="11 12">
    <name type="scientific">Cytobacillus oceanisediminis 2691</name>
    <dbReference type="NCBI Taxonomy" id="1196031"/>
    <lineage>
        <taxon>Bacteria</taxon>
        <taxon>Bacillati</taxon>
        <taxon>Bacillota</taxon>
        <taxon>Bacilli</taxon>
        <taxon>Bacillales</taxon>
        <taxon>Bacillaceae</taxon>
        <taxon>Cytobacillus</taxon>
    </lineage>
</organism>
<proteinExistence type="inferred from homology"/>
<comment type="subcellular location">
    <subcellularLocation>
        <location evidence="1">Cell inner membrane</location>
        <topology evidence="1">Multi-pass membrane protein</topology>
    </subcellularLocation>
</comment>